<accession>A0A847SEU6</accession>
<evidence type="ECO:0000256" key="1">
    <source>
        <dbReference type="ARBA" id="ARBA00004689"/>
    </source>
</evidence>
<keyword evidence="6 12" id="KW-0808">Transferase</keyword>
<comment type="pathway">
    <text evidence="1">Amino-acid biosynthesis; L-leucine biosynthesis; L-leucine from 3-methyl-2-oxobutanoate: step 1/4.</text>
</comment>
<sequence>MSSNQVIILDTTMRDGEQSPGVSMSLNEKVEIALMLEKLGVDVIEAGFAAASEGDFAAIQAVGRAVKDSTICSLSRAVERDIDLTAEAVGGAAMSRIHIVLSTSPIHMQHKLRMAPEQVLEQGVLAVKRARRYSDNVEFSCEDASRSDLDFLCRFVEAVIAAGASTVSLPDTVGYALPQEYGNLISHLLNHVPGADKVVLSAHCHNDLGMAVANSLSAIKAGARQVECTINGIGERAGNAALEEIVMALRTRQNHFGLQTRIQPQYLVPASQLVSGITGFQVQPNKAIVGRNAFSHQSGIHQDGMLKNPSTYQIMTAADVGWTNAPHMLVLSKHSGRNGYREYMRQLGFEFSSDRELDEAFLRFKRMADQKFPLDEADLRATVSKAA</sequence>
<comment type="similarity">
    <text evidence="2">Belongs to the alpha-IPM synthase/homocitrate synthase family. LeuA type 1 subfamily.</text>
</comment>
<dbReference type="FunFam" id="3.20.20.70:FF:000010">
    <property type="entry name" value="2-isopropylmalate synthase"/>
    <property type="match status" value="1"/>
</dbReference>
<dbReference type="FunFam" id="1.10.238.260:FF:000001">
    <property type="entry name" value="2-isopropylmalate synthase"/>
    <property type="match status" value="1"/>
</dbReference>
<evidence type="ECO:0000313" key="13">
    <source>
        <dbReference type="Proteomes" id="UP000587991"/>
    </source>
</evidence>
<evidence type="ECO:0000256" key="7">
    <source>
        <dbReference type="ARBA" id="ARBA00022723"/>
    </source>
</evidence>
<organism evidence="12 13">
    <name type="scientific">Leeia aquatica</name>
    <dbReference type="NCBI Taxonomy" id="2725557"/>
    <lineage>
        <taxon>Bacteria</taxon>
        <taxon>Pseudomonadati</taxon>
        <taxon>Pseudomonadota</taxon>
        <taxon>Betaproteobacteria</taxon>
        <taxon>Neisseriales</taxon>
        <taxon>Leeiaceae</taxon>
        <taxon>Leeia</taxon>
    </lineage>
</organism>
<dbReference type="PANTHER" id="PTHR10277:SF9">
    <property type="entry name" value="2-ISOPROPYLMALATE SYNTHASE 1, CHLOROPLASTIC-RELATED"/>
    <property type="match status" value="1"/>
</dbReference>
<dbReference type="Pfam" id="PF00682">
    <property type="entry name" value="HMGL-like"/>
    <property type="match status" value="1"/>
</dbReference>
<keyword evidence="8" id="KW-0464">Manganese</keyword>
<dbReference type="CDD" id="cd07940">
    <property type="entry name" value="DRE_TIM_IPMS"/>
    <property type="match status" value="1"/>
</dbReference>
<dbReference type="SUPFAM" id="SSF51569">
    <property type="entry name" value="Aldolase"/>
    <property type="match status" value="1"/>
</dbReference>
<dbReference type="PROSITE" id="PS00816">
    <property type="entry name" value="AIPM_HOMOCIT_SYNTH_2"/>
    <property type="match status" value="1"/>
</dbReference>
<evidence type="ECO:0000256" key="10">
    <source>
        <dbReference type="ARBA" id="ARBA00029993"/>
    </source>
</evidence>
<keyword evidence="4" id="KW-0432">Leucine biosynthesis</keyword>
<reference evidence="12 13" key="1">
    <citation type="submission" date="2020-04" db="EMBL/GenBank/DDBJ databases">
        <title>Draft genome of Leeia sp. IMCC25680.</title>
        <authorList>
            <person name="Song J."/>
            <person name="Cho J.-C."/>
        </authorList>
    </citation>
    <scope>NUCLEOTIDE SEQUENCE [LARGE SCALE GENOMIC DNA]</scope>
    <source>
        <strain evidence="12 13">IMCC25680</strain>
    </source>
</reference>
<dbReference type="EMBL" id="JABAIM010000002">
    <property type="protein sequence ID" value="NLR75956.1"/>
    <property type="molecule type" value="Genomic_DNA"/>
</dbReference>
<evidence type="ECO:0000256" key="8">
    <source>
        <dbReference type="ARBA" id="ARBA00023211"/>
    </source>
</evidence>
<dbReference type="InterPro" id="IPR054691">
    <property type="entry name" value="LeuA/HCS_post-cat"/>
</dbReference>
<dbReference type="EC" id="2.3.3.13" evidence="3"/>
<protein>
    <recommendedName>
        <fullName evidence="3">2-isopropylmalate synthase</fullName>
        <ecNumber evidence="3">2.3.3.13</ecNumber>
    </recommendedName>
    <alternativeName>
        <fullName evidence="10">Alpha-IPM synthase</fullName>
    </alternativeName>
</protein>
<evidence type="ECO:0000259" key="11">
    <source>
        <dbReference type="PROSITE" id="PS50991"/>
    </source>
</evidence>
<keyword evidence="12" id="KW-0012">Acyltransferase</keyword>
<evidence type="ECO:0000256" key="2">
    <source>
        <dbReference type="ARBA" id="ARBA00009396"/>
    </source>
</evidence>
<dbReference type="Gene3D" id="3.20.20.70">
    <property type="entry name" value="Aldolase class I"/>
    <property type="match status" value="1"/>
</dbReference>
<comment type="caution">
    <text evidence="12">The sequence shown here is derived from an EMBL/GenBank/DDBJ whole genome shotgun (WGS) entry which is preliminary data.</text>
</comment>
<dbReference type="Proteomes" id="UP000587991">
    <property type="component" value="Unassembled WGS sequence"/>
</dbReference>
<evidence type="ECO:0000256" key="5">
    <source>
        <dbReference type="ARBA" id="ARBA00022605"/>
    </source>
</evidence>
<evidence type="ECO:0000313" key="12">
    <source>
        <dbReference type="EMBL" id="NLR75956.1"/>
    </source>
</evidence>
<evidence type="ECO:0000256" key="4">
    <source>
        <dbReference type="ARBA" id="ARBA00022430"/>
    </source>
</evidence>
<feature type="domain" description="Pyruvate carboxyltransferase" evidence="11">
    <location>
        <begin position="6"/>
        <end position="268"/>
    </location>
</feature>
<dbReference type="InterPro" id="IPR013785">
    <property type="entry name" value="Aldolase_TIM"/>
</dbReference>
<keyword evidence="5" id="KW-0028">Amino-acid biosynthesis</keyword>
<evidence type="ECO:0000256" key="6">
    <source>
        <dbReference type="ARBA" id="ARBA00022679"/>
    </source>
</evidence>
<keyword evidence="13" id="KW-1185">Reference proteome</keyword>
<keyword evidence="7" id="KW-0479">Metal-binding</keyword>
<gene>
    <name evidence="12" type="ORF">HF682_12380</name>
</gene>
<dbReference type="NCBIfam" id="NF002086">
    <property type="entry name" value="PRK00915.1-3"/>
    <property type="match status" value="1"/>
</dbReference>
<proteinExistence type="inferred from homology"/>
<dbReference type="InterPro" id="IPR000891">
    <property type="entry name" value="PYR_CT"/>
</dbReference>
<dbReference type="GO" id="GO:0046872">
    <property type="term" value="F:metal ion binding"/>
    <property type="evidence" value="ECO:0007669"/>
    <property type="project" value="UniProtKB-KW"/>
</dbReference>
<evidence type="ECO:0000256" key="9">
    <source>
        <dbReference type="ARBA" id="ARBA00023304"/>
    </source>
</evidence>
<name>A0A847SEU6_9NEIS</name>
<dbReference type="InterPro" id="IPR002034">
    <property type="entry name" value="AIPM/Hcit_synth_CS"/>
</dbReference>
<dbReference type="Pfam" id="PF22617">
    <property type="entry name" value="HCS_D2"/>
    <property type="match status" value="1"/>
</dbReference>
<keyword evidence="9" id="KW-0100">Branched-chain amino acid biosynthesis</keyword>
<dbReference type="GO" id="GO:0009098">
    <property type="term" value="P:L-leucine biosynthetic process"/>
    <property type="evidence" value="ECO:0007669"/>
    <property type="project" value="UniProtKB-KW"/>
</dbReference>
<dbReference type="GO" id="GO:0005829">
    <property type="term" value="C:cytosol"/>
    <property type="evidence" value="ECO:0007669"/>
    <property type="project" value="TreeGrafter"/>
</dbReference>
<evidence type="ECO:0000256" key="3">
    <source>
        <dbReference type="ARBA" id="ARBA00012973"/>
    </source>
</evidence>
<dbReference type="GO" id="GO:0003852">
    <property type="term" value="F:2-isopropylmalate synthase activity"/>
    <property type="evidence" value="ECO:0007669"/>
    <property type="project" value="UniProtKB-EC"/>
</dbReference>
<dbReference type="InterPro" id="IPR050073">
    <property type="entry name" value="2-IPM_HCS-like"/>
</dbReference>
<dbReference type="Gene3D" id="1.10.238.260">
    <property type="match status" value="1"/>
</dbReference>
<dbReference type="AlphaFoldDB" id="A0A847SEU6"/>
<dbReference type="RefSeq" id="WP_168877581.1">
    <property type="nucleotide sequence ID" value="NZ_JABAIM010000002.1"/>
</dbReference>
<dbReference type="PROSITE" id="PS50991">
    <property type="entry name" value="PYR_CT"/>
    <property type="match status" value="1"/>
</dbReference>
<dbReference type="PANTHER" id="PTHR10277">
    <property type="entry name" value="HOMOCITRATE SYNTHASE-RELATED"/>
    <property type="match status" value="1"/>
</dbReference>